<protein>
    <submittedName>
        <fullName evidence="1">Uncharacterized protein</fullName>
    </submittedName>
</protein>
<dbReference type="AlphaFoldDB" id="A0A937DK48"/>
<dbReference type="Proteomes" id="UP000642920">
    <property type="component" value="Unassembled WGS sequence"/>
</dbReference>
<organism evidence="1 2">
    <name type="scientific">Marivirga atlantica</name>
    <dbReference type="NCBI Taxonomy" id="1548457"/>
    <lineage>
        <taxon>Bacteria</taxon>
        <taxon>Pseudomonadati</taxon>
        <taxon>Bacteroidota</taxon>
        <taxon>Cytophagia</taxon>
        <taxon>Cytophagales</taxon>
        <taxon>Marivirgaceae</taxon>
        <taxon>Marivirga</taxon>
    </lineage>
</organism>
<comment type="caution">
    <text evidence="1">The sequence shown here is derived from an EMBL/GenBank/DDBJ whole genome shotgun (WGS) entry which is preliminary data.</text>
</comment>
<dbReference type="RefSeq" id="WP_201920563.1">
    <property type="nucleotide sequence ID" value="NZ_JAERQG010000002.1"/>
</dbReference>
<name>A0A937DK48_9BACT</name>
<keyword evidence="2" id="KW-1185">Reference proteome</keyword>
<gene>
    <name evidence="1" type="ORF">JKP34_10095</name>
</gene>
<reference evidence="1" key="1">
    <citation type="submission" date="2021-01" db="EMBL/GenBank/DDBJ databases">
        <title>Marivirga sp. nov., isolated from intertidal surface sediments.</title>
        <authorList>
            <person name="Zhang M."/>
        </authorList>
    </citation>
    <scope>NUCLEOTIDE SEQUENCE</scope>
    <source>
        <strain evidence="1">SM1354</strain>
    </source>
</reference>
<evidence type="ECO:0000313" key="1">
    <source>
        <dbReference type="EMBL" id="MBL0765604.1"/>
    </source>
</evidence>
<accession>A0A937DK48</accession>
<evidence type="ECO:0000313" key="2">
    <source>
        <dbReference type="Proteomes" id="UP000642920"/>
    </source>
</evidence>
<proteinExistence type="predicted"/>
<dbReference type="EMBL" id="JAERQG010000002">
    <property type="protein sequence ID" value="MBL0765604.1"/>
    <property type="molecule type" value="Genomic_DNA"/>
</dbReference>
<sequence>MFSEAEIAVINENEEVQKIVESLKTDFLEKEAKYFEISAHDFLSLIFLSTAVGKAMANDHISFAEEMSLQKKARKLSKGGFFISKDPVADGMKYLIKSFKDWEEKFYKAIFDIFHILFSDETIKRANNPDYHYEDRIMNAPYLLIRFLSSLFLERDEDILNPGKIRKVEFDKISEIGKKIGFAELLIFTEFLDKYELK</sequence>